<keyword evidence="2" id="KW-0560">Oxidoreductase</keyword>
<proteinExistence type="inferred from homology"/>
<dbReference type="InterPro" id="IPR050432">
    <property type="entry name" value="FAD-linked_Oxidoreductases_BP"/>
</dbReference>
<dbReference type="HOGENOM" id="CLU_018354_4_3_1"/>
<dbReference type="InterPro" id="IPR036318">
    <property type="entry name" value="FAD-bd_PCMH-like_sf"/>
</dbReference>
<organism evidence="5 6">
    <name type="scientific">Penicillium italicum</name>
    <name type="common">Blue mold</name>
    <dbReference type="NCBI Taxonomy" id="40296"/>
    <lineage>
        <taxon>Eukaryota</taxon>
        <taxon>Fungi</taxon>
        <taxon>Dikarya</taxon>
        <taxon>Ascomycota</taxon>
        <taxon>Pezizomycotina</taxon>
        <taxon>Eurotiomycetes</taxon>
        <taxon>Eurotiomycetidae</taxon>
        <taxon>Eurotiales</taxon>
        <taxon>Aspergillaceae</taxon>
        <taxon>Penicillium</taxon>
    </lineage>
</organism>
<dbReference type="OrthoDB" id="9983560at2759"/>
<dbReference type="PANTHER" id="PTHR13878">
    <property type="entry name" value="GULONOLACTONE OXIDASE"/>
    <property type="match status" value="1"/>
</dbReference>
<feature type="signal peptide" evidence="3">
    <location>
        <begin position="1"/>
        <end position="17"/>
    </location>
</feature>
<dbReference type="PhylomeDB" id="A0A0A2KR17"/>
<dbReference type="EMBL" id="JQGA01001056">
    <property type="protein sequence ID" value="KGO70272.1"/>
    <property type="molecule type" value="Genomic_DNA"/>
</dbReference>
<dbReference type="Pfam" id="PF01565">
    <property type="entry name" value="FAD_binding_4"/>
    <property type="match status" value="1"/>
</dbReference>
<accession>A0A0A2KR17</accession>
<evidence type="ECO:0000256" key="1">
    <source>
        <dbReference type="ARBA" id="ARBA00005466"/>
    </source>
</evidence>
<reference evidence="5 6" key="1">
    <citation type="journal article" date="2015" name="Mol. Plant Microbe Interact.">
        <title>Genome, transcriptome, and functional analyses of Penicillium expansum provide new insights into secondary metabolism and pathogenicity.</title>
        <authorList>
            <person name="Ballester A.R."/>
            <person name="Marcet-Houben M."/>
            <person name="Levin E."/>
            <person name="Sela N."/>
            <person name="Selma-Lazaro C."/>
            <person name="Carmona L."/>
            <person name="Wisniewski M."/>
            <person name="Droby S."/>
            <person name="Gonzalez-Candelas L."/>
            <person name="Gabaldon T."/>
        </authorList>
    </citation>
    <scope>NUCLEOTIDE SEQUENCE [LARGE SCALE GENOMIC DNA]</scope>
    <source>
        <strain evidence="5 6">PHI-1</strain>
    </source>
</reference>
<dbReference type="GO" id="GO:0071949">
    <property type="term" value="F:FAD binding"/>
    <property type="evidence" value="ECO:0007669"/>
    <property type="project" value="InterPro"/>
</dbReference>
<dbReference type="PANTHER" id="PTHR13878:SF91">
    <property type="entry name" value="FAD BINDING DOMAIN PROTEIN (AFU_ORTHOLOGUE AFUA_6G12070)-RELATED"/>
    <property type="match status" value="1"/>
</dbReference>
<dbReference type="InterPro" id="IPR006094">
    <property type="entry name" value="Oxid_FAD_bind_N"/>
</dbReference>
<evidence type="ECO:0000313" key="5">
    <source>
        <dbReference type="EMBL" id="KGO70272.1"/>
    </source>
</evidence>
<protein>
    <submittedName>
        <fullName evidence="5">FAD linked oxidase, N-terminal</fullName>
    </submittedName>
</protein>
<dbReference type="InterPro" id="IPR016166">
    <property type="entry name" value="FAD-bd_PCMH"/>
</dbReference>
<dbReference type="OMA" id="NEADWGN"/>
<evidence type="ECO:0000256" key="3">
    <source>
        <dbReference type="SAM" id="SignalP"/>
    </source>
</evidence>
<dbReference type="Gene3D" id="3.30.465.10">
    <property type="match status" value="1"/>
</dbReference>
<feature type="chain" id="PRO_5001990484" evidence="3">
    <location>
        <begin position="18"/>
        <end position="531"/>
    </location>
</feature>
<sequence length="531" mass="57049">MVLMLLSLLQFASLGYAGLQASCKCTPGDPCWPSLSTWDALNITVSGKLIRNLPVAISCYPGTYQDDNECAYVSSHWSNSTFQQLSPVGYFGPTEESCPPIDMNSRPRTCTLGSAPVYTINATEPEEVAAGVKFAQENHVRLVIRNTGHDMLGKSEGYGALQIWIKYTRKGITIQERYAPSDGCTRSKWRGSAIVIAGGYVWQDVYKVAFERNLTVVGGGDPTVGCIGGYTQGGGHSPASHDYGLAADQVLEAQVVLANGDIVTANSCHFSDLYFAIRGGGGGTYGVVTSMTVKVYPSKPVVAQSLAIIPMAKDTDSLLNAITDVYQQYPNIMDAGFSGYGSWSINSAMANQTAGYTHVIAAMGKSLVESQKVFDPIFQTLQKYNGTSLRISMTWYEFPTYGAYFQTLSGVSQPVGVASPNSAMTSRMFGKAALTTSRTALRNMIGTTAGNSREFTLSTVELVGGGKVLTDVSDKYSSVNPAWRSTYIVSIVTRSWANHSSAQTVKHDITDVKGGAMKTLDPFLGSYMNEA</sequence>
<keyword evidence="6" id="KW-1185">Reference proteome</keyword>
<comment type="similarity">
    <text evidence="1">Belongs to the oxygen-dependent FAD-linked oxidoreductase family.</text>
</comment>
<comment type="caution">
    <text evidence="5">The sequence shown here is derived from an EMBL/GenBank/DDBJ whole genome shotgun (WGS) entry which is preliminary data.</text>
</comment>
<evidence type="ECO:0000313" key="6">
    <source>
        <dbReference type="Proteomes" id="UP000030104"/>
    </source>
</evidence>
<feature type="domain" description="FAD-binding PCMH-type" evidence="4">
    <location>
        <begin position="112"/>
        <end position="298"/>
    </location>
</feature>
<dbReference type="Proteomes" id="UP000030104">
    <property type="component" value="Unassembled WGS sequence"/>
</dbReference>
<name>A0A0A2KR17_PENIT</name>
<dbReference type="SUPFAM" id="SSF56176">
    <property type="entry name" value="FAD-binding/transporter-associated domain-like"/>
    <property type="match status" value="1"/>
</dbReference>
<evidence type="ECO:0000259" key="4">
    <source>
        <dbReference type="PROSITE" id="PS51387"/>
    </source>
</evidence>
<dbReference type="AlphaFoldDB" id="A0A0A2KR17"/>
<dbReference type="PROSITE" id="PS51387">
    <property type="entry name" value="FAD_PCMH"/>
    <property type="match status" value="1"/>
</dbReference>
<gene>
    <name evidence="5" type="ORF">PITC_020910</name>
</gene>
<keyword evidence="3" id="KW-0732">Signal</keyword>
<dbReference type="InterPro" id="IPR016169">
    <property type="entry name" value="FAD-bd_PCMH_sub2"/>
</dbReference>
<dbReference type="STRING" id="40296.A0A0A2KR17"/>
<evidence type="ECO:0000256" key="2">
    <source>
        <dbReference type="ARBA" id="ARBA00023002"/>
    </source>
</evidence>
<dbReference type="GO" id="GO:0016491">
    <property type="term" value="F:oxidoreductase activity"/>
    <property type="evidence" value="ECO:0007669"/>
    <property type="project" value="UniProtKB-KW"/>
</dbReference>